<dbReference type="Gene3D" id="3.30.565.10">
    <property type="entry name" value="Histidine kinase-like ATPase, C-terminal domain"/>
    <property type="match status" value="1"/>
</dbReference>
<dbReference type="InterPro" id="IPR036457">
    <property type="entry name" value="PPM-type-like_dom_sf"/>
</dbReference>
<dbReference type="PANTHER" id="PTHR35801">
    <property type="entry name" value="PHOSPHOSERINE PHOSPHATASE RSBX"/>
    <property type="match status" value="1"/>
</dbReference>
<dbReference type="STRING" id="994479.GCA_000194155_06898"/>
<dbReference type="EMBL" id="PJNB01000001">
    <property type="protein sequence ID" value="PKW18184.1"/>
    <property type="molecule type" value="Genomic_DNA"/>
</dbReference>
<evidence type="ECO:0000256" key="1">
    <source>
        <dbReference type="SAM" id="MobiDB-lite"/>
    </source>
</evidence>
<dbReference type="InterPro" id="IPR003594">
    <property type="entry name" value="HATPase_dom"/>
</dbReference>
<name>A0A2N3Y5J3_SACSN</name>
<dbReference type="Pfam" id="PF13581">
    <property type="entry name" value="HATPase_c_2"/>
    <property type="match status" value="1"/>
</dbReference>
<dbReference type="PANTHER" id="PTHR35801:SF1">
    <property type="entry name" value="PHOSPHOSERINE PHOSPHATASE RSBX"/>
    <property type="match status" value="1"/>
</dbReference>
<gene>
    <name evidence="3" type="ORF">A8926_6250</name>
</gene>
<dbReference type="Proteomes" id="UP000233786">
    <property type="component" value="Unassembled WGS sequence"/>
</dbReference>
<proteinExistence type="predicted"/>
<dbReference type="InterPro" id="IPR039248">
    <property type="entry name" value="Ptase_RsbX"/>
</dbReference>
<dbReference type="SUPFAM" id="SSF55874">
    <property type="entry name" value="ATPase domain of HSP90 chaperone/DNA topoisomerase II/histidine kinase"/>
    <property type="match status" value="1"/>
</dbReference>
<dbReference type="GO" id="GO:0016301">
    <property type="term" value="F:kinase activity"/>
    <property type="evidence" value="ECO:0007669"/>
    <property type="project" value="UniProtKB-KW"/>
</dbReference>
<dbReference type="InterPro" id="IPR001932">
    <property type="entry name" value="PPM-type_phosphatase-like_dom"/>
</dbReference>
<sequence length="332" mass="34483">MRSTALAIAAEAHVAHARQLATHAAQAAQLPQRSVDQVAVVASELASNLRKHASDGLFSAVPQPGRLDLVACDRGPGIDRVADSLRDGHSTAGTLGTGLGAARRLADEFDIFSNEGVGTAVLARWGATDGWPGALRIGAAQYTCPGEVVTGDGWCATATSDRVVVVVSDGLGHGPAAAAATAAAVDFASTHPELKPATLLAELCGELAPTRGATVAVAEVDLARGALRFCGIGNVTARLHSEPGGTSEQLPSLPGIVGHRSPRLRPGREYERPWTGAERLILHTDGVTQRWTPEDRPDVFGHDPSVVAGWLLGQHCRRRDDACVVVLGGSRT</sequence>
<evidence type="ECO:0000313" key="3">
    <source>
        <dbReference type="EMBL" id="PKW18184.1"/>
    </source>
</evidence>
<organism evidence="3 4">
    <name type="scientific">Saccharopolyspora spinosa</name>
    <dbReference type="NCBI Taxonomy" id="60894"/>
    <lineage>
        <taxon>Bacteria</taxon>
        <taxon>Bacillati</taxon>
        <taxon>Actinomycetota</taxon>
        <taxon>Actinomycetes</taxon>
        <taxon>Pseudonocardiales</taxon>
        <taxon>Pseudonocardiaceae</taxon>
        <taxon>Saccharopolyspora</taxon>
    </lineage>
</organism>
<evidence type="ECO:0000259" key="2">
    <source>
        <dbReference type="SMART" id="SM00331"/>
    </source>
</evidence>
<evidence type="ECO:0000313" key="4">
    <source>
        <dbReference type="Proteomes" id="UP000233786"/>
    </source>
</evidence>
<accession>A0A2N3Y5J3</accession>
<comment type="caution">
    <text evidence="3">The sequence shown here is derived from an EMBL/GenBank/DDBJ whole genome shotgun (WGS) entry which is preliminary data.</text>
</comment>
<dbReference type="Pfam" id="PF07228">
    <property type="entry name" value="SpoIIE"/>
    <property type="match status" value="1"/>
</dbReference>
<reference evidence="3" key="1">
    <citation type="submission" date="2017-12" db="EMBL/GenBank/DDBJ databases">
        <title>Sequencing the genomes of 1000 Actinobacteria strains.</title>
        <authorList>
            <person name="Klenk H.-P."/>
        </authorList>
    </citation>
    <scope>NUCLEOTIDE SEQUENCE [LARGE SCALE GENOMIC DNA]</scope>
    <source>
        <strain evidence="3">DSM 44228</strain>
    </source>
</reference>
<keyword evidence="4" id="KW-1185">Reference proteome</keyword>
<dbReference type="AlphaFoldDB" id="A0A2N3Y5J3"/>
<feature type="domain" description="PPM-type phosphatase" evidence="2">
    <location>
        <begin position="134"/>
        <end position="329"/>
    </location>
</feature>
<feature type="region of interest" description="Disordered" evidence="1">
    <location>
        <begin position="241"/>
        <end position="264"/>
    </location>
</feature>
<dbReference type="InterPro" id="IPR036890">
    <property type="entry name" value="HATPase_C_sf"/>
</dbReference>
<dbReference type="OrthoDB" id="479131at2"/>
<dbReference type="Gene3D" id="3.60.40.10">
    <property type="entry name" value="PPM-type phosphatase domain"/>
    <property type="match status" value="1"/>
</dbReference>
<dbReference type="RefSeq" id="WP_010314139.1">
    <property type="nucleotide sequence ID" value="NZ_CP061007.1"/>
</dbReference>
<dbReference type="SMART" id="SM00331">
    <property type="entry name" value="PP2C_SIG"/>
    <property type="match status" value="1"/>
</dbReference>
<dbReference type="SUPFAM" id="SSF81606">
    <property type="entry name" value="PP2C-like"/>
    <property type="match status" value="1"/>
</dbReference>
<protein>
    <submittedName>
        <fullName evidence="3">Anti-sigma regulatory factor (Ser/Thr protein kinase)</fullName>
    </submittedName>
</protein>